<accession>A0A073JYK3</accession>
<keyword evidence="3" id="KW-1185">Reference proteome</keyword>
<dbReference type="Gene3D" id="3.30.160.660">
    <property type="match status" value="1"/>
</dbReference>
<organism evidence="2 3">
    <name type="scientific">Bacillus manliponensis</name>
    <dbReference type="NCBI Taxonomy" id="574376"/>
    <lineage>
        <taxon>Bacteria</taxon>
        <taxon>Bacillati</taxon>
        <taxon>Bacillota</taxon>
        <taxon>Bacilli</taxon>
        <taxon>Bacillales</taxon>
        <taxon>Bacillaceae</taxon>
        <taxon>Bacillus</taxon>
        <taxon>Bacillus cereus group</taxon>
    </lineage>
</organism>
<dbReference type="PROSITE" id="PS51664">
    <property type="entry name" value="YCAO"/>
    <property type="match status" value="1"/>
</dbReference>
<evidence type="ECO:0000313" key="2">
    <source>
        <dbReference type="EMBL" id="KEK20114.1"/>
    </source>
</evidence>
<dbReference type="Gene3D" id="3.30.1330.230">
    <property type="match status" value="1"/>
</dbReference>
<dbReference type="STRING" id="574376.BAMA_16830"/>
<dbReference type="InterPro" id="IPR003776">
    <property type="entry name" value="YcaO-like_dom"/>
</dbReference>
<proteinExistence type="predicted"/>
<reference evidence="2 3" key="1">
    <citation type="submission" date="2014-06" db="EMBL/GenBank/DDBJ databases">
        <title>Draft genome sequence of Bacillus manliponensis JCM 15802 (MCCC 1A00708).</title>
        <authorList>
            <person name="Lai Q."/>
            <person name="Liu Y."/>
            <person name="Shao Z."/>
        </authorList>
    </citation>
    <scope>NUCLEOTIDE SEQUENCE [LARGE SCALE GENOMIC DNA]</scope>
    <source>
        <strain evidence="2 3">JCM 15802</strain>
    </source>
</reference>
<dbReference type="InterPro" id="IPR035985">
    <property type="entry name" value="Ubiquitin-activating_enz"/>
</dbReference>
<dbReference type="AlphaFoldDB" id="A0A073JYK3"/>
<dbReference type="GO" id="GO:0008641">
    <property type="term" value="F:ubiquitin-like modifier activating enzyme activity"/>
    <property type="evidence" value="ECO:0007669"/>
    <property type="project" value="InterPro"/>
</dbReference>
<evidence type="ECO:0000313" key="3">
    <source>
        <dbReference type="Proteomes" id="UP000027822"/>
    </source>
</evidence>
<dbReference type="RefSeq" id="WP_034637315.1">
    <property type="nucleotide sequence ID" value="NZ_CBCSJC010000003.1"/>
</dbReference>
<dbReference type="PANTHER" id="PTHR37809:SF1">
    <property type="entry name" value="RIBOSOMAL PROTEIN S12 METHYLTHIOTRANSFERASE ACCESSORY FACTOR YCAO"/>
    <property type="match status" value="1"/>
</dbReference>
<comment type="caution">
    <text evidence="2">The sequence shown here is derived from an EMBL/GenBank/DDBJ whole genome shotgun (WGS) entry which is preliminary data.</text>
</comment>
<dbReference type="Gene3D" id="3.40.50.720">
    <property type="entry name" value="NAD(P)-binding Rossmann-like Domain"/>
    <property type="match status" value="1"/>
</dbReference>
<name>A0A073JYK3_9BACI</name>
<sequence length="751" mass="85269">MMNYNLNDIPVINKTYNETPKGNGQVISTVDGEIKILQCSHEVLEKVLSLINGTRTFEKIENELEELYPLDEIRNFLSALVNERIIYPTPESNETLEGATVCIIGKGRLASVMNKAIGLSHHKEFKTITFTIDEFLLGQSMIDFDVAVFAPDQCTYEDILCLNKKMLSKNKPFIQCYFDGRELGLGPFFIPGKTACLECQTMYHIKNINNKIFNGQLIDTEDIKSLYFSHEFPYAYKDSQLLYVADLICQDIISYLQKGNMEFADVRKCYKANSLTFDNSYTYYPTTECKCCRAMNNSYTKWREGLLPNFKDTKNSLEREICYTTGGLRSKTEKETKQLIDETLERIGLKIDVKRAVSNPFNRVVPCYNAILDTSHSNKTPYSFRKTKAWGKGLTEMQSYFSASFEMFEHIGRQYVGDIPIVEASYKDVEQNAIEMNTIAESIQNKNTSYDKFNPNTAIDWVWAKSLVKDDYKLVPALMVFMDDVNTKGRFYGGSSTGLASATTIEDAILHALLEIIEHDAWMIGQANQHVLPRLDYMTSTNKVLKERIDMVKDMGYQVISRDYTNDLEIPVFRTWIVNPNNDTHFAFSGFGASISPEIALERSVTEAMQSDALVDPNNPLNNSISGAKLLSRVNSIYSLSYLYKKDIAGKASSISMLDKPNLKIQSVNQAIKHIIKQLKKKIPGCDVLYVDLTKDSINIPTVRVIVTGDIQRLNHPLISVSPRTLNFGINMGYSNTPATYRELYLGDYPH</sequence>
<dbReference type="SUPFAM" id="SSF69572">
    <property type="entry name" value="Activating enzymes of the ubiquitin-like proteins"/>
    <property type="match status" value="1"/>
</dbReference>
<dbReference type="OrthoDB" id="2379922at2"/>
<dbReference type="Proteomes" id="UP000027822">
    <property type="component" value="Unassembled WGS sequence"/>
</dbReference>
<dbReference type="PANTHER" id="PTHR37809">
    <property type="entry name" value="RIBOSOMAL PROTEIN S12 METHYLTHIOTRANSFERASE ACCESSORY FACTOR YCAO"/>
    <property type="match status" value="1"/>
</dbReference>
<gene>
    <name evidence="2" type="ORF">BAMA_16830</name>
</gene>
<feature type="domain" description="YcaO" evidence="1">
    <location>
        <begin position="391"/>
        <end position="751"/>
    </location>
</feature>
<evidence type="ECO:0000259" key="1">
    <source>
        <dbReference type="PROSITE" id="PS51664"/>
    </source>
</evidence>
<protein>
    <recommendedName>
        <fullName evidence="1">YcaO domain-containing protein</fullName>
    </recommendedName>
</protein>
<dbReference type="Pfam" id="PF02624">
    <property type="entry name" value="YcaO"/>
    <property type="match status" value="1"/>
</dbReference>
<dbReference type="EMBL" id="JOTN01000004">
    <property type="protein sequence ID" value="KEK20114.1"/>
    <property type="molecule type" value="Genomic_DNA"/>
</dbReference>
<dbReference type="eggNOG" id="COG1944">
    <property type="taxonomic scope" value="Bacteria"/>
</dbReference>
<dbReference type="Gene3D" id="3.30.40.250">
    <property type="match status" value="1"/>
</dbReference>
<dbReference type="NCBIfam" id="TIGR00702">
    <property type="entry name" value="YcaO-type kinase domain"/>
    <property type="match status" value="1"/>
</dbReference>